<organism evidence="1 2">
    <name type="scientific">Diacronema lutheri</name>
    <name type="common">Unicellular marine alga</name>
    <name type="synonym">Monochrysis lutheri</name>
    <dbReference type="NCBI Taxonomy" id="2081491"/>
    <lineage>
        <taxon>Eukaryota</taxon>
        <taxon>Haptista</taxon>
        <taxon>Haptophyta</taxon>
        <taxon>Pavlovophyceae</taxon>
        <taxon>Pavlovales</taxon>
        <taxon>Pavlovaceae</taxon>
        <taxon>Diacronema</taxon>
    </lineage>
</organism>
<evidence type="ECO:0000313" key="1">
    <source>
        <dbReference type="EMBL" id="KAG8470394.1"/>
    </source>
</evidence>
<dbReference type="Proteomes" id="UP000751190">
    <property type="component" value="Unassembled WGS sequence"/>
</dbReference>
<proteinExistence type="predicted"/>
<dbReference type="EMBL" id="JAGTXO010000001">
    <property type="protein sequence ID" value="KAG8470394.1"/>
    <property type="molecule type" value="Genomic_DNA"/>
</dbReference>
<evidence type="ECO:0000313" key="2">
    <source>
        <dbReference type="Proteomes" id="UP000751190"/>
    </source>
</evidence>
<gene>
    <name evidence="1" type="ORF">KFE25_008815</name>
</gene>
<comment type="caution">
    <text evidence="1">The sequence shown here is derived from an EMBL/GenBank/DDBJ whole genome shotgun (WGS) entry which is preliminary data.</text>
</comment>
<name>A0A8J6CF71_DIALT</name>
<sequence>MGAGADELPSDVAQSIAGQLDTCSLHCLAMASKSSPLSLAARRDEAWAPHLNAVSVRPVAGRAVWAQYLEWRRSVYGPRSRLAACERGELPFLRELGARADPHALAALPALLSHGLVVDIVKLCARAQREPALGSKYVAAANWIARRAMSRDIDERRLAAALREAVHRCFPPGAQQADRWPARPRLRKQKQGVAAAAASADATPHELEVAERDALAELLSKPAVRTTCDTFGRYGVSKGATEERWLRHVTTTF</sequence>
<protein>
    <submittedName>
        <fullName evidence="1">Uncharacterized protein</fullName>
    </submittedName>
</protein>
<reference evidence="1" key="1">
    <citation type="submission" date="2021-05" db="EMBL/GenBank/DDBJ databases">
        <title>The genome of the haptophyte Pavlova lutheri (Diacronema luteri, Pavlovales) - a model for lipid biosynthesis in eukaryotic algae.</title>
        <authorList>
            <person name="Hulatt C.J."/>
            <person name="Posewitz M.C."/>
        </authorList>
    </citation>
    <scope>NUCLEOTIDE SEQUENCE</scope>
    <source>
        <strain evidence="1">NIVA-4/92</strain>
    </source>
</reference>
<dbReference type="AlphaFoldDB" id="A0A8J6CF71"/>
<keyword evidence="2" id="KW-1185">Reference proteome</keyword>
<accession>A0A8J6CF71</accession>